<dbReference type="GO" id="GO:0016787">
    <property type="term" value="F:hydrolase activity"/>
    <property type="evidence" value="ECO:0007669"/>
    <property type="project" value="UniProtKB-KW"/>
</dbReference>
<comment type="caution">
    <text evidence="2">The sequence shown here is derived from an EMBL/GenBank/DDBJ whole genome shotgun (WGS) entry which is preliminary data.</text>
</comment>
<dbReference type="Pfam" id="PF00561">
    <property type="entry name" value="Abhydrolase_1"/>
    <property type="match status" value="1"/>
</dbReference>
<organism evidence="2 3">
    <name type="scientific">Sphingomonas echinoides</name>
    <dbReference type="NCBI Taxonomy" id="59803"/>
    <lineage>
        <taxon>Bacteria</taxon>
        <taxon>Pseudomonadati</taxon>
        <taxon>Pseudomonadota</taxon>
        <taxon>Alphaproteobacteria</taxon>
        <taxon>Sphingomonadales</taxon>
        <taxon>Sphingomonadaceae</taxon>
        <taxon>Sphingomonas</taxon>
    </lineage>
</organism>
<dbReference type="SUPFAM" id="SSF53474">
    <property type="entry name" value="alpha/beta-Hydrolases"/>
    <property type="match status" value="1"/>
</dbReference>
<dbReference type="RefSeq" id="WP_010402878.1">
    <property type="nucleotide sequence ID" value="NZ_JAWXXV010000001.1"/>
</dbReference>
<keyword evidence="2" id="KW-0378">Hydrolase</keyword>
<protein>
    <submittedName>
        <fullName evidence="2">Alpha/beta hydrolase</fullName>
    </submittedName>
</protein>
<dbReference type="PANTHER" id="PTHR12277">
    <property type="entry name" value="ALPHA/BETA HYDROLASE DOMAIN-CONTAINING PROTEIN"/>
    <property type="match status" value="1"/>
</dbReference>
<proteinExistence type="predicted"/>
<name>A0ABU4PNV1_9SPHN</name>
<gene>
    <name evidence="2" type="ORF">SIL82_11005</name>
</gene>
<feature type="domain" description="AB hydrolase-1" evidence="1">
    <location>
        <begin position="78"/>
        <end position="192"/>
    </location>
</feature>
<evidence type="ECO:0000313" key="2">
    <source>
        <dbReference type="EMBL" id="MDX5984792.1"/>
    </source>
</evidence>
<keyword evidence="3" id="KW-1185">Reference proteome</keyword>
<sequence>MRRIGPTQKGFAAIVLTILLLAGATPVLSQSIHDRIYPAPTTPIATATLPAGAERVAVHTSDGLSITGAAIAAAPGKPTLLVFHGNGSSAMSTLDWFAPAIAKGYGVVAAEYRGYSGNPGRADEAGLARDADAFYAEARRRAGGGRLIVVGHSLSGGVALGLASRQKLDALVTIGTFTSLRAMVPKIARAFVSDRYDNLATVPTLDEPYFLIHGLADDTVPAAMGQELHKAAYAAKRTGFSLVIQGANHHPDGALLAAILEMIVAHLDHPDAAPLALPDTVKMYGFG</sequence>
<dbReference type="InterPro" id="IPR029058">
    <property type="entry name" value="AB_hydrolase_fold"/>
</dbReference>
<dbReference type="Gene3D" id="3.40.50.1820">
    <property type="entry name" value="alpha/beta hydrolase"/>
    <property type="match status" value="1"/>
</dbReference>
<dbReference type="EMBL" id="JAWXXV010000001">
    <property type="protein sequence ID" value="MDX5984792.1"/>
    <property type="molecule type" value="Genomic_DNA"/>
</dbReference>
<reference evidence="2 3" key="1">
    <citation type="submission" date="2023-11" db="EMBL/GenBank/DDBJ databases">
        <title>MicrobeMod: A computational toolkit for identifying prokaryotic methylation and restriction-modification with nanopore sequencing.</title>
        <authorList>
            <person name="Crits-Christoph A."/>
            <person name="Kang S.C."/>
            <person name="Lee H."/>
            <person name="Ostrov N."/>
        </authorList>
    </citation>
    <scope>NUCLEOTIDE SEQUENCE [LARGE SCALE GENOMIC DNA]</scope>
    <source>
        <strain evidence="2 3">ATCC 14820</strain>
    </source>
</reference>
<dbReference type="Proteomes" id="UP001279660">
    <property type="component" value="Unassembled WGS sequence"/>
</dbReference>
<evidence type="ECO:0000313" key="3">
    <source>
        <dbReference type="Proteomes" id="UP001279660"/>
    </source>
</evidence>
<dbReference type="InterPro" id="IPR000073">
    <property type="entry name" value="AB_hydrolase_1"/>
</dbReference>
<accession>A0ABU4PNV1</accession>
<evidence type="ECO:0000259" key="1">
    <source>
        <dbReference type="Pfam" id="PF00561"/>
    </source>
</evidence>